<comment type="caution">
    <text evidence="2">The sequence shown here is derived from an EMBL/GenBank/DDBJ whole genome shotgun (WGS) entry which is preliminary data.</text>
</comment>
<keyword evidence="3" id="KW-1185">Reference proteome</keyword>
<gene>
    <name evidence="2" type="ORF">ACFQDM_03110</name>
</gene>
<evidence type="ECO:0000313" key="3">
    <source>
        <dbReference type="Proteomes" id="UP001596303"/>
    </source>
</evidence>
<evidence type="ECO:0000256" key="1">
    <source>
        <dbReference type="SAM" id="MobiDB-lite"/>
    </source>
</evidence>
<dbReference type="EMBL" id="JBHSSW010000003">
    <property type="protein sequence ID" value="MFC6197046.1"/>
    <property type="molecule type" value="Genomic_DNA"/>
</dbReference>
<feature type="region of interest" description="Disordered" evidence="1">
    <location>
        <begin position="1"/>
        <end position="20"/>
    </location>
</feature>
<dbReference type="Proteomes" id="UP001596303">
    <property type="component" value="Unassembled WGS sequence"/>
</dbReference>
<accession>A0ABW1S720</accession>
<dbReference type="RefSeq" id="WP_377375308.1">
    <property type="nucleotide sequence ID" value="NZ_JBHSSW010000003.1"/>
</dbReference>
<name>A0ABW1S720_9PROT</name>
<organism evidence="2 3">
    <name type="scientific">Ponticaulis profundi</name>
    <dbReference type="NCBI Taxonomy" id="2665222"/>
    <lineage>
        <taxon>Bacteria</taxon>
        <taxon>Pseudomonadati</taxon>
        <taxon>Pseudomonadota</taxon>
        <taxon>Alphaproteobacteria</taxon>
        <taxon>Hyphomonadales</taxon>
        <taxon>Hyphomonadaceae</taxon>
        <taxon>Ponticaulis</taxon>
    </lineage>
</organism>
<evidence type="ECO:0000313" key="2">
    <source>
        <dbReference type="EMBL" id="MFC6197046.1"/>
    </source>
</evidence>
<protein>
    <submittedName>
        <fullName evidence="2">Uncharacterized protein</fullName>
    </submittedName>
</protein>
<reference evidence="3" key="1">
    <citation type="journal article" date="2019" name="Int. J. Syst. Evol. Microbiol.">
        <title>The Global Catalogue of Microorganisms (GCM) 10K type strain sequencing project: providing services to taxonomists for standard genome sequencing and annotation.</title>
        <authorList>
            <consortium name="The Broad Institute Genomics Platform"/>
            <consortium name="The Broad Institute Genome Sequencing Center for Infectious Disease"/>
            <person name="Wu L."/>
            <person name="Ma J."/>
        </authorList>
    </citation>
    <scope>NUCLEOTIDE SEQUENCE [LARGE SCALE GENOMIC DNA]</scope>
    <source>
        <strain evidence="3">CGMCC-1.15741</strain>
    </source>
</reference>
<sequence length="67" mass="7513">MFGHVENKHKKQDQQFSQSEMANAVDATRIANSAPVNVAHVMIQSDARIDGDLYLSQMVQQLKTGKR</sequence>
<proteinExistence type="predicted"/>